<dbReference type="Pfam" id="PF14460">
    <property type="entry name" value="Prok-E2_D"/>
    <property type="match status" value="1"/>
</dbReference>
<reference evidence="1 2" key="1">
    <citation type="journal article" date="2012" name="J. Bacteriol.">
        <title>Draft Genome Sequence of the Soil Bacterium Burkholderia terrae Strain BS001, Which Interacts with Fungal Surface Structures.</title>
        <authorList>
            <person name="Nazir R."/>
            <person name="Hansen M.A."/>
            <person name="Sorensen S."/>
            <person name="van Elsas J.D."/>
        </authorList>
    </citation>
    <scope>NUCLEOTIDE SEQUENCE [LARGE SCALE GENOMIC DNA]</scope>
    <source>
        <strain evidence="1 2">BS001</strain>
    </source>
</reference>
<dbReference type="InterPro" id="IPR022280">
    <property type="entry name" value="PRTRC_protein-B"/>
</dbReference>
<keyword evidence="2" id="KW-1185">Reference proteome</keyword>
<dbReference type="InterPro" id="IPR032787">
    <property type="entry name" value="Prok-E2_D"/>
</dbReference>
<dbReference type="EMBL" id="AKAU01000087">
    <property type="protein sequence ID" value="EIN00041.1"/>
    <property type="molecule type" value="Genomic_DNA"/>
</dbReference>
<name>A0ABN0FMR7_9BURK</name>
<evidence type="ECO:0008006" key="3">
    <source>
        <dbReference type="Google" id="ProtNLM"/>
    </source>
</evidence>
<comment type="caution">
    <text evidence="1">The sequence shown here is derived from an EMBL/GenBank/DDBJ whole genome shotgun (WGS) entry which is preliminary data.</text>
</comment>
<evidence type="ECO:0000313" key="2">
    <source>
        <dbReference type="Proteomes" id="UP000004980"/>
    </source>
</evidence>
<dbReference type="Proteomes" id="UP000004980">
    <property type="component" value="Unassembled WGS sequence"/>
</dbReference>
<evidence type="ECO:0000313" key="1">
    <source>
        <dbReference type="EMBL" id="EIN00041.1"/>
    </source>
</evidence>
<proteinExistence type="predicted"/>
<dbReference type="RefSeq" id="WP_007582512.1">
    <property type="nucleotide sequence ID" value="NZ_AKAU01000087.1"/>
</dbReference>
<sequence>MKNVSIGQTGHDVELSSALLLYTVAGGGAHYATVHPITAEKATGRPVIGAGRPLNRRFLIDTLVKLDRNAAPKADFLPSTVLGVTSAAVTWWCPPAARRVFFSCREIGERSAVVHHPGLVFQASAEGFRVFAVKGDARPEPSTRLFEPPYFNTWNEGQICIGTARVPGRIEVCAIAGWEEGFFNSAFSHPNHGGKRVEYKNGFHAFWTDMLDGKFEAFPLDVLVPMKGATAGKLVAGKSGVKQ</sequence>
<accession>A0ABN0FMR7</accession>
<dbReference type="NCBIfam" id="TIGR03737">
    <property type="entry name" value="PRTRC_B"/>
    <property type="match status" value="1"/>
</dbReference>
<protein>
    <recommendedName>
        <fullName evidence="3">PRTRC system protein B</fullName>
    </recommendedName>
</protein>
<gene>
    <name evidence="1" type="ORF">WQE_15994</name>
</gene>
<organism evidence="1 2">
    <name type="scientific">Paraburkholderia hospita</name>
    <dbReference type="NCBI Taxonomy" id="169430"/>
    <lineage>
        <taxon>Bacteria</taxon>
        <taxon>Pseudomonadati</taxon>
        <taxon>Pseudomonadota</taxon>
        <taxon>Betaproteobacteria</taxon>
        <taxon>Burkholderiales</taxon>
        <taxon>Burkholderiaceae</taxon>
        <taxon>Paraburkholderia</taxon>
    </lineage>
</organism>